<dbReference type="Proteomes" id="UP000623467">
    <property type="component" value="Unassembled WGS sequence"/>
</dbReference>
<feature type="domain" description="Aminoacyl-tRNA synthetase class I anticodon-binding" evidence="12">
    <location>
        <begin position="385"/>
        <end position="551"/>
    </location>
</feature>
<dbReference type="Gene3D" id="1.10.10.350">
    <property type="match status" value="1"/>
</dbReference>
<dbReference type="GO" id="GO:0008270">
    <property type="term" value="F:zinc ion binding"/>
    <property type="evidence" value="ECO:0007669"/>
    <property type="project" value="InterPro"/>
</dbReference>
<keyword evidence="4 9" id="KW-0547">Nucleotide-binding</keyword>
<name>A0A8H6ZCB0_9AGAR</name>
<comment type="similarity">
    <text evidence="1">Belongs to the class-I aminoacyl-tRNA synthetase family. Glutamate--tRNA ligase type 1 subfamily.</text>
</comment>
<dbReference type="EC" id="6.1.1.17" evidence="2"/>
<dbReference type="InterPro" id="IPR033910">
    <property type="entry name" value="GluRS_core"/>
</dbReference>
<dbReference type="PROSITE" id="PS00178">
    <property type="entry name" value="AA_TRNA_LIGASE_I"/>
    <property type="match status" value="1"/>
</dbReference>
<evidence type="ECO:0000259" key="11">
    <source>
        <dbReference type="Pfam" id="PF00749"/>
    </source>
</evidence>
<feature type="compositionally biased region" description="Low complexity" evidence="10">
    <location>
        <begin position="302"/>
        <end position="320"/>
    </location>
</feature>
<dbReference type="InterPro" id="IPR004527">
    <property type="entry name" value="Glu-tRNA-ligase_bac/mito"/>
</dbReference>
<dbReference type="InterPro" id="IPR001412">
    <property type="entry name" value="aa-tRNA-synth_I_CS"/>
</dbReference>
<dbReference type="InterPro" id="IPR045462">
    <property type="entry name" value="aa-tRNA-synth_I_cd-bd"/>
</dbReference>
<gene>
    <name evidence="13" type="ORF">MSAN_00387800</name>
</gene>
<evidence type="ECO:0000256" key="6">
    <source>
        <dbReference type="ARBA" id="ARBA00022917"/>
    </source>
</evidence>
<evidence type="ECO:0000313" key="13">
    <source>
        <dbReference type="EMBL" id="KAF7375017.1"/>
    </source>
</evidence>
<dbReference type="PANTHER" id="PTHR43311">
    <property type="entry name" value="GLUTAMATE--TRNA LIGASE"/>
    <property type="match status" value="1"/>
</dbReference>
<dbReference type="GO" id="GO:0000049">
    <property type="term" value="F:tRNA binding"/>
    <property type="evidence" value="ECO:0007669"/>
    <property type="project" value="InterPro"/>
</dbReference>
<protein>
    <recommendedName>
        <fullName evidence="2">glutamate--tRNA ligase</fullName>
        <ecNumber evidence="2">6.1.1.17</ecNumber>
    </recommendedName>
    <alternativeName>
        <fullName evidence="8">Glutamyl-tRNA synthetase</fullName>
    </alternativeName>
</protein>
<dbReference type="InterPro" id="IPR008925">
    <property type="entry name" value="aa_tRNA-synth_I_cd-bd_sf"/>
</dbReference>
<evidence type="ECO:0000256" key="9">
    <source>
        <dbReference type="RuleBase" id="RU363037"/>
    </source>
</evidence>
<organism evidence="13 14">
    <name type="scientific">Mycena sanguinolenta</name>
    <dbReference type="NCBI Taxonomy" id="230812"/>
    <lineage>
        <taxon>Eukaryota</taxon>
        <taxon>Fungi</taxon>
        <taxon>Dikarya</taxon>
        <taxon>Basidiomycota</taxon>
        <taxon>Agaricomycotina</taxon>
        <taxon>Agaricomycetes</taxon>
        <taxon>Agaricomycetidae</taxon>
        <taxon>Agaricales</taxon>
        <taxon>Marasmiineae</taxon>
        <taxon>Mycenaceae</taxon>
        <taxon>Mycena</taxon>
    </lineage>
</organism>
<evidence type="ECO:0000256" key="8">
    <source>
        <dbReference type="ARBA" id="ARBA00030865"/>
    </source>
</evidence>
<dbReference type="GO" id="GO:0005739">
    <property type="term" value="C:mitochondrion"/>
    <property type="evidence" value="ECO:0007669"/>
    <property type="project" value="TreeGrafter"/>
</dbReference>
<dbReference type="GO" id="GO:0006424">
    <property type="term" value="P:glutamyl-tRNA aminoacylation"/>
    <property type="evidence" value="ECO:0007669"/>
    <property type="project" value="InterPro"/>
</dbReference>
<keyword evidence="14" id="KW-1185">Reference proteome</keyword>
<evidence type="ECO:0000256" key="1">
    <source>
        <dbReference type="ARBA" id="ARBA00007894"/>
    </source>
</evidence>
<evidence type="ECO:0000256" key="5">
    <source>
        <dbReference type="ARBA" id="ARBA00022840"/>
    </source>
</evidence>
<feature type="region of interest" description="Disordered" evidence="10">
    <location>
        <begin position="300"/>
        <end position="335"/>
    </location>
</feature>
<dbReference type="PANTHER" id="PTHR43311:SF2">
    <property type="entry name" value="GLUTAMATE--TRNA LIGASE, MITOCHONDRIAL-RELATED"/>
    <property type="match status" value="1"/>
</dbReference>
<comment type="caution">
    <text evidence="13">The sequence shown here is derived from an EMBL/GenBank/DDBJ whole genome shotgun (WGS) entry which is preliminary data.</text>
</comment>
<sequence>MVLLRFAPSPTGALHLGGLRMALYNHLYARKNGGKWVLRIEDTDAQRFVPGATDGILHALEWAGLDYDYGIPSILTIHAKQYDAAQAPEKSERLDLYRSYTTKLLASGHAYRCFCSVDTLLDIRTKFARMGSNQSYDKRCLHLTEEEVARRVRAGESHIVRLNNSALIPRLSTTDLVFGSLKDAHGSVSTDPILVKSDGYPTYHLANVVDDHSMGITHVLRGEEWITSLPLHLDIYSALGLEPPQFAHIPILLNPDGTKMSKRNGDVKVEDYVNRGWERSAILNWLALAGWGTQQEAELSPELAELRSQSASASEEAASMSEKHSSATKAAPESTKVMDMDELISEFEISAITHRSSSLDPGKLAFLNRQHLLRSAGTPTSMADVAARVREWMNETRPLGKISDEYTTPEYIQSVIRVLDSRLINIRDMVSLAPYLFVEPDYTSDEAQRMIRRSTSEERGTFSRVATRSWAVYRSLDQILGCVFEALQNIDPQSWNIPKLHEVLTAVKTQLQTPLFLPLVRYALTAMKDGPPIVDLLVVLGRQRTLNRLRHRVAAE</sequence>
<dbReference type="InterPro" id="IPR014729">
    <property type="entry name" value="Rossmann-like_a/b/a_fold"/>
</dbReference>
<feature type="domain" description="Glutamyl/glutaminyl-tRNA synthetase class Ib catalytic" evidence="11">
    <location>
        <begin position="2"/>
        <end position="309"/>
    </location>
</feature>
<accession>A0A8H6ZCB0</accession>
<dbReference type="EMBL" id="JACAZH010000002">
    <property type="protein sequence ID" value="KAF7375017.1"/>
    <property type="molecule type" value="Genomic_DNA"/>
</dbReference>
<proteinExistence type="inferred from homology"/>
<dbReference type="InterPro" id="IPR020751">
    <property type="entry name" value="aa-tRNA-synth_I_codon-bd_sub2"/>
</dbReference>
<dbReference type="GO" id="GO:0005524">
    <property type="term" value="F:ATP binding"/>
    <property type="evidence" value="ECO:0007669"/>
    <property type="project" value="UniProtKB-KW"/>
</dbReference>
<reference evidence="13" key="1">
    <citation type="submission" date="2020-05" db="EMBL/GenBank/DDBJ databases">
        <title>Mycena genomes resolve the evolution of fungal bioluminescence.</title>
        <authorList>
            <person name="Tsai I.J."/>
        </authorList>
    </citation>
    <scope>NUCLEOTIDE SEQUENCE</scope>
    <source>
        <strain evidence="13">160909Yilan</strain>
    </source>
</reference>
<dbReference type="NCBIfam" id="TIGR00464">
    <property type="entry name" value="gltX_bact"/>
    <property type="match status" value="1"/>
</dbReference>
<evidence type="ECO:0000313" key="14">
    <source>
        <dbReference type="Proteomes" id="UP000623467"/>
    </source>
</evidence>
<dbReference type="PRINTS" id="PR00987">
    <property type="entry name" value="TRNASYNTHGLU"/>
</dbReference>
<dbReference type="InterPro" id="IPR020058">
    <property type="entry name" value="Glu/Gln-tRNA-synth_Ib_cat-dom"/>
</dbReference>
<evidence type="ECO:0000259" key="12">
    <source>
        <dbReference type="Pfam" id="PF19269"/>
    </source>
</evidence>
<evidence type="ECO:0000256" key="4">
    <source>
        <dbReference type="ARBA" id="ARBA00022741"/>
    </source>
</evidence>
<dbReference type="Gene3D" id="3.40.50.620">
    <property type="entry name" value="HUPs"/>
    <property type="match status" value="1"/>
</dbReference>
<dbReference type="GO" id="GO:0004818">
    <property type="term" value="F:glutamate-tRNA ligase activity"/>
    <property type="evidence" value="ECO:0007669"/>
    <property type="project" value="UniProtKB-EC"/>
</dbReference>
<dbReference type="OrthoDB" id="428822at2759"/>
<evidence type="ECO:0000256" key="7">
    <source>
        <dbReference type="ARBA" id="ARBA00023146"/>
    </source>
</evidence>
<dbReference type="CDD" id="cd00808">
    <property type="entry name" value="GluRS_core"/>
    <property type="match status" value="1"/>
</dbReference>
<dbReference type="HAMAP" id="MF_00022">
    <property type="entry name" value="Glu_tRNA_synth_type1"/>
    <property type="match status" value="1"/>
</dbReference>
<dbReference type="AlphaFoldDB" id="A0A8H6ZCB0"/>
<dbReference type="InterPro" id="IPR049940">
    <property type="entry name" value="GluQ/Sye"/>
</dbReference>
<dbReference type="Pfam" id="PF19269">
    <property type="entry name" value="Anticodon_2"/>
    <property type="match status" value="1"/>
</dbReference>
<keyword evidence="3 9" id="KW-0436">Ligase</keyword>
<dbReference type="InterPro" id="IPR000924">
    <property type="entry name" value="Glu/Gln-tRNA-synth"/>
</dbReference>
<keyword evidence="5 9" id="KW-0067">ATP-binding</keyword>
<dbReference type="SUPFAM" id="SSF52374">
    <property type="entry name" value="Nucleotidylyl transferase"/>
    <property type="match status" value="1"/>
</dbReference>
<evidence type="ECO:0000256" key="2">
    <source>
        <dbReference type="ARBA" id="ARBA00012835"/>
    </source>
</evidence>
<dbReference type="SUPFAM" id="SSF48163">
    <property type="entry name" value="An anticodon-binding domain of class I aminoacyl-tRNA synthetases"/>
    <property type="match status" value="1"/>
</dbReference>
<evidence type="ECO:0000256" key="10">
    <source>
        <dbReference type="SAM" id="MobiDB-lite"/>
    </source>
</evidence>
<evidence type="ECO:0000256" key="3">
    <source>
        <dbReference type="ARBA" id="ARBA00022598"/>
    </source>
</evidence>
<dbReference type="Pfam" id="PF00749">
    <property type="entry name" value="tRNA-synt_1c"/>
    <property type="match status" value="1"/>
</dbReference>
<keyword evidence="6 9" id="KW-0648">Protein biosynthesis</keyword>
<keyword evidence="7 9" id="KW-0030">Aminoacyl-tRNA synthetase</keyword>